<dbReference type="RefSeq" id="XP_066717277.1">
    <property type="nucleotide sequence ID" value="XM_066858008.1"/>
</dbReference>
<dbReference type="InterPro" id="IPR054208">
    <property type="entry name" value="DUF6914"/>
</dbReference>
<accession>A0ABR1VFL3</accession>
<evidence type="ECO:0000313" key="2">
    <source>
        <dbReference type="Proteomes" id="UP001480595"/>
    </source>
</evidence>
<protein>
    <submittedName>
        <fullName evidence="1">Uncharacterized protein</fullName>
    </submittedName>
</protein>
<keyword evidence="2" id="KW-1185">Reference proteome</keyword>
<gene>
    <name evidence="1" type="ORF">PG994_006599</name>
</gene>
<evidence type="ECO:0000313" key="1">
    <source>
        <dbReference type="EMBL" id="KAK8069983.1"/>
    </source>
</evidence>
<reference evidence="1 2" key="1">
    <citation type="submission" date="2023-01" db="EMBL/GenBank/DDBJ databases">
        <title>Analysis of 21 Apiospora genomes using comparative genomics revels a genus with tremendous synthesis potential of carbohydrate active enzymes and secondary metabolites.</title>
        <authorList>
            <person name="Sorensen T."/>
        </authorList>
    </citation>
    <scope>NUCLEOTIDE SEQUENCE [LARGE SCALE GENOMIC DNA]</scope>
    <source>
        <strain evidence="1 2">CBS 135458</strain>
    </source>
</reference>
<dbReference type="GeneID" id="92091071"/>
<dbReference type="Proteomes" id="UP001480595">
    <property type="component" value="Unassembled WGS sequence"/>
</dbReference>
<name>A0ABR1VFL3_9PEZI</name>
<comment type="caution">
    <text evidence="1">The sequence shown here is derived from an EMBL/GenBank/DDBJ whole genome shotgun (WGS) entry which is preliminary data.</text>
</comment>
<organism evidence="1 2">
    <name type="scientific">Apiospora phragmitis</name>
    <dbReference type="NCBI Taxonomy" id="2905665"/>
    <lineage>
        <taxon>Eukaryota</taxon>
        <taxon>Fungi</taxon>
        <taxon>Dikarya</taxon>
        <taxon>Ascomycota</taxon>
        <taxon>Pezizomycotina</taxon>
        <taxon>Sordariomycetes</taxon>
        <taxon>Xylariomycetidae</taxon>
        <taxon>Amphisphaeriales</taxon>
        <taxon>Apiosporaceae</taxon>
        <taxon>Apiospora</taxon>
    </lineage>
</organism>
<proteinExistence type="predicted"/>
<sequence length="113" mass="12699">MPGQEDRYHWAIIVGPKTEDSDSRGHRFHAKEKINLVGNPPKPQSVWQYEAKDTGMLSTNILLVRIVVGKVKNMTRLRSILDNTPIRPEVKGGSYDPSTAATWDMLAKVELIS</sequence>
<dbReference type="Pfam" id="PF21858">
    <property type="entry name" value="DUF6914"/>
    <property type="match status" value="1"/>
</dbReference>
<dbReference type="EMBL" id="JAQQWL010000006">
    <property type="protein sequence ID" value="KAK8069983.1"/>
    <property type="molecule type" value="Genomic_DNA"/>
</dbReference>